<dbReference type="Pfam" id="PF13383">
    <property type="entry name" value="Methyltransf_22"/>
    <property type="match status" value="1"/>
</dbReference>
<feature type="compositionally biased region" description="Basic and acidic residues" evidence="1">
    <location>
        <begin position="177"/>
        <end position="192"/>
    </location>
</feature>
<dbReference type="EMBL" id="JAWQEG010002576">
    <property type="protein sequence ID" value="KAK3871022.1"/>
    <property type="molecule type" value="Genomic_DNA"/>
</dbReference>
<keyword evidence="2" id="KW-1133">Transmembrane helix</keyword>
<feature type="transmembrane region" description="Helical" evidence="2">
    <location>
        <begin position="12"/>
        <end position="32"/>
    </location>
</feature>
<proteinExistence type="predicted"/>
<evidence type="ECO:0000313" key="4">
    <source>
        <dbReference type="EMBL" id="KAK3871022.1"/>
    </source>
</evidence>
<feature type="domain" description="Methyltransferase" evidence="3">
    <location>
        <begin position="196"/>
        <end position="424"/>
    </location>
</feature>
<gene>
    <name evidence="4" type="ORF">Pcinc_023818</name>
</gene>
<evidence type="ECO:0000256" key="1">
    <source>
        <dbReference type="SAM" id="MobiDB-lite"/>
    </source>
</evidence>
<keyword evidence="5" id="KW-1185">Reference proteome</keyword>
<dbReference type="PANTHER" id="PTHR32026">
    <property type="entry name" value="METHYLTRANSFERASE-LIKE PROTEIN 24"/>
    <property type="match status" value="1"/>
</dbReference>
<organism evidence="4 5">
    <name type="scientific">Petrolisthes cinctipes</name>
    <name type="common">Flat porcelain crab</name>
    <dbReference type="NCBI Taxonomy" id="88211"/>
    <lineage>
        <taxon>Eukaryota</taxon>
        <taxon>Metazoa</taxon>
        <taxon>Ecdysozoa</taxon>
        <taxon>Arthropoda</taxon>
        <taxon>Crustacea</taxon>
        <taxon>Multicrustacea</taxon>
        <taxon>Malacostraca</taxon>
        <taxon>Eumalacostraca</taxon>
        <taxon>Eucarida</taxon>
        <taxon>Decapoda</taxon>
        <taxon>Pleocyemata</taxon>
        <taxon>Anomura</taxon>
        <taxon>Galatheoidea</taxon>
        <taxon>Porcellanidae</taxon>
        <taxon>Petrolisthes</taxon>
    </lineage>
</organism>
<dbReference type="InterPro" id="IPR025714">
    <property type="entry name" value="Methyltranfer_dom"/>
</dbReference>
<dbReference type="AlphaFoldDB" id="A0AAE1FDL5"/>
<dbReference type="InterPro" id="IPR026913">
    <property type="entry name" value="METTL24"/>
</dbReference>
<dbReference type="Proteomes" id="UP001286313">
    <property type="component" value="Unassembled WGS sequence"/>
</dbReference>
<feature type="compositionally biased region" description="Gly residues" evidence="1">
    <location>
        <begin position="70"/>
        <end position="152"/>
    </location>
</feature>
<comment type="caution">
    <text evidence="4">The sequence shown here is derived from an EMBL/GenBank/DDBJ whole genome shotgun (WGS) entry which is preliminary data.</text>
</comment>
<sequence length="463" mass="49021">MPSLRRHIRSSPVLWVTGVAGWMWVCSLALMGSQSEVGGGGIEGAGAGGGGGIIGEGGIEGGGRVGIIGGGGGTEKVRGGGGTEKVRGGGGRNEGGGGGTEKVRGRGGGEGNEGGGGGGGNEGGGGGGNEGGEGNEGGVGVGIEGGVRGIEGGGERMPVNYRSELVREEEEKEVEEEVKKVVKDDPPKDPWDPTHLSQMLNQPTSTCRRLASLGGHLWCGDCHTCLIDGNKYTCFDPDVRPVAGECLVYSVGVGGEVSWDVALTHYNCSVYALDMTLTDWTNGMLQEGLHFLDVGLSNINSDGTINMTSADATGEDRKWEWKKVHFRTLEEVRDILGHNHRQIDILKLDIEHMEWEVLGAMLASPEKARILDDVKQIALEIHLDGFKNESVVERVEEGRRVEEVLTALHSRGFHLVHTELNTSQQAQDHVTSSEPRDVTSIPRVTSSVHRDVIRTPCDVISTP</sequence>
<evidence type="ECO:0000256" key="2">
    <source>
        <dbReference type="SAM" id="Phobius"/>
    </source>
</evidence>
<dbReference type="PANTHER" id="PTHR32026:SF10">
    <property type="entry name" value="METHYLTRANSFERASE-LIKE PROTEIN 24-RELATED"/>
    <property type="match status" value="1"/>
</dbReference>
<keyword evidence="2" id="KW-0812">Transmembrane</keyword>
<evidence type="ECO:0000313" key="5">
    <source>
        <dbReference type="Proteomes" id="UP001286313"/>
    </source>
</evidence>
<feature type="region of interest" description="Disordered" evidence="1">
    <location>
        <begin position="70"/>
        <end position="156"/>
    </location>
</feature>
<keyword evidence="2" id="KW-0472">Membrane</keyword>
<name>A0AAE1FDL5_PETCI</name>
<feature type="region of interest" description="Disordered" evidence="1">
    <location>
        <begin position="177"/>
        <end position="197"/>
    </location>
</feature>
<protein>
    <recommendedName>
        <fullName evidence="3">Methyltransferase domain-containing protein</fullName>
    </recommendedName>
</protein>
<reference evidence="4" key="1">
    <citation type="submission" date="2023-10" db="EMBL/GenBank/DDBJ databases">
        <title>Genome assemblies of two species of porcelain crab, Petrolisthes cinctipes and Petrolisthes manimaculis (Anomura: Porcellanidae).</title>
        <authorList>
            <person name="Angst P."/>
        </authorList>
    </citation>
    <scope>NUCLEOTIDE SEQUENCE</scope>
    <source>
        <strain evidence="4">PB745_01</strain>
        <tissue evidence="4">Gill</tissue>
    </source>
</reference>
<evidence type="ECO:0000259" key="3">
    <source>
        <dbReference type="Pfam" id="PF13383"/>
    </source>
</evidence>
<accession>A0AAE1FDL5</accession>